<evidence type="ECO:0000313" key="1">
    <source>
        <dbReference type="EMBL" id="KAJ2960168.1"/>
    </source>
</evidence>
<accession>A0ACC1MED1</accession>
<protein>
    <submittedName>
        <fullName evidence="1">Uncharacterized protein</fullName>
    </submittedName>
</protein>
<reference evidence="1" key="1">
    <citation type="submission" date="2022-08" db="EMBL/GenBank/DDBJ databases">
        <title>Genome Sequence of Lecanicillium fungicola.</title>
        <authorList>
            <person name="Buettner E."/>
        </authorList>
    </citation>
    <scope>NUCLEOTIDE SEQUENCE</scope>
    <source>
        <strain evidence="1">Babe33</strain>
    </source>
</reference>
<organism evidence="1 2">
    <name type="scientific">Zarea fungicola</name>
    <dbReference type="NCBI Taxonomy" id="93591"/>
    <lineage>
        <taxon>Eukaryota</taxon>
        <taxon>Fungi</taxon>
        <taxon>Dikarya</taxon>
        <taxon>Ascomycota</taxon>
        <taxon>Pezizomycotina</taxon>
        <taxon>Sordariomycetes</taxon>
        <taxon>Hypocreomycetidae</taxon>
        <taxon>Hypocreales</taxon>
        <taxon>Cordycipitaceae</taxon>
        <taxon>Zarea</taxon>
    </lineage>
</organism>
<comment type="caution">
    <text evidence="1">The sequence shown here is derived from an EMBL/GenBank/DDBJ whole genome shotgun (WGS) entry which is preliminary data.</text>
</comment>
<keyword evidence="2" id="KW-1185">Reference proteome</keyword>
<evidence type="ECO:0000313" key="2">
    <source>
        <dbReference type="Proteomes" id="UP001143910"/>
    </source>
</evidence>
<dbReference type="EMBL" id="JANJQO010003435">
    <property type="protein sequence ID" value="KAJ2960168.1"/>
    <property type="molecule type" value="Genomic_DNA"/>
</dbReference>
<name>A0ACC1MED1_9HYPO</name>
<dbReference type="Proteomes" id="UP001143910">
    <property type="component" value="Unassembled WGS sequence"/>
</dbReference>
<proteinExistence type="predicted"/>
<gene>
    <name evidence="1" type="ORF">NQ176_g11072</name>
</gene>
<sequence>MMKDETFHNVGDSAYVTTYNPMLHVDKITSREGFIALIVTDRIVNTCAQAGVLPRHGQLPGINHLWSVLYRHIDLVIRGLNAKIASGGRIEQILRCVVDLLSIDLSVMDPAWRAHVEGFAALVKLYGGVKKVIAVQAVRERDVRIPPMALQYVLVQVYPDSKPSQC</sequence>